<dbReference type="InterPro" id="IPR042846">
    <property type="entry name" value="BTBD19"/>
</dbReference>
<evidence type="ECO:0000256" key="1">
    <source>
        <dbReference type="SAM" id="MobiDB-lite"/>
    </source>
</evidence>
<evidence type="ECO:0000313" key="4">
    <source>
        <dbReference type="Proteomes" id="UP001146793"/>
    </source>
</evidence>
<protein>
    <submittedName>
        <fullName evidence="3">Btb/poz domain-containing protein</fullName>
    </submittedName>
</protein>
<dbReference type="EMBL" id="JANTQA010000008">
    <property type="protein sequence ID" value="KAJ3451660.1"/>
    <property type="molecule type" value="Genomic_DNA"/>
</dbReference>
<dbReference type="AlphaFoldDB" id="A0AAV8AIC6"/>
<feature type="domain" description="BTB" evidence="2">
    <location>
        <begin position="26"/>
        <end position="98"/>
    </location>
</feature>
<comment type="caution">
    <text evidence="3">The sequence shown here is derived from an EMBL/GenBank/DDBJ whole genome shotgun (WGS) entry which is preliminary data.</text>
</comment>
<proteinExistence type="predicted"/>
<dbReference type="Pfam" id="PF00651">
    <property type="entry name" value="BTB"/>
    <property type="match status" value="1"/>
</dbReference>
<name>A0AAV8AIC6_9EUKA</name>
<feature type="region of interest" description="Disordered" evidence="1">
    <location>
        <begin position="130"/>
        <end position="155"/>
    </location>
</feature>
<gene>
    <name evidence="3" type="ORF">M0812_03412</name>
</gene>
<reference evidence="3" key="1">
    <citation type="submission" date="2022-08" db="EMBL/GenBank/DDBJ databases">
        <title>Novel sulphate-reducing endosymbionts in the free-living metamonad Anaeramoeba.</title>
        <authorList>
            <person name="Jerlstrom-Hultqvist J."/>
            <person name="Cepicka I."/>
            <person name="Gallot-Lavallee L."/>
            <person name="Salas-Leiva D."/>
            <person name="Curtis B.A."/>
            <person name="Zahonova K."/>
            <person name="Pipaliya S."/>
            <person name="Dacks J."/>
            <person name="Roger A.J."/>
        </authorList>
    </citation>
    <scope>NUCLEOTIDE SEQUENCE</scope>
    <source>
        <strain evidence="3">Busselton2</strain>
    </source>
</reference>
<evidence type="ECO:0000259" key="2">
    <source>
        <dbReference type="PROSITE" id="PS50097"/>
    </source>
</evidence>
<dbReference type="PROSITE" id="PS50097">
    <property type="entry name" value="BTB"/>
    <property type="match status" value="1"/>
</dbReference>
<dbReference type="PANTHER" id="PTHR46965:SF1">
    <property type="entry name" value="BTB_POZ DOMAIN-CONTAINING PROTEIN 19"/>
    <property type="match status" value="1"/>
</dbReference>
<dbReference type="Proteomes" id="UP001146793">
    <property type="component" value="Unassembled WGS sequence"/>
</dbReference>
<dbReference type="PANTHER" id="PTHR46965">
    <property type="entry name" value="BTB/POZ DOMAIN-CONTAINING PROTEIN 19"/>
    <property type="match status" value="1"/>
</dbReference>
<dbReference type="SMART" id="SM00225">
    <property type="entry name" value="BTB"/>
    <property type="match status" value="1"/>
</dbReference>
<accession>A0AAV8AIC6</accession>
<dbReference type="Gene3D" id="3.30.710.10">
    <property type="entry name" value="Potassium Channel Kv1.1, Chain A"/>
    <property type="match status" value="1"/>
</dbReference>
<dbReference type="SUPFAM" id="SSF54695">
    <property type="entry name" value="POZ domain"/>
    <property type="match status" value="1"/>
</dbReference>
<evidence type="ECO:0000313" key="3">
    <source>
        <dbReference type="EMBL" id="KAJ3451660.1"/>
    </source>
</evidence>
<dbReference type="InterPro" id="IPR000210">
    <property type="entry name" value="BTB/POZ_dom"/>
</dbReference>
<dbReference type="InterPro" id="IPR011333">
    <property type="entry name" value="SKP1/BTB/POZ_sf"/>
</dbReference>
<organism evidence="3 4">
    <name type="scientific">Anaeramoeba flamelloides</name>
    <dbReference type="NCBI Taxonomy" id="1746091"/>
    <lineage>
        <taxon>Eukaryota</taxon>
        <taxon>Metamonada</taxon>
        <taxon>Anaeramoebidae</taxon>
        <taxon>Anaeramoeba</taxon>
    </lineage>
</organism>
<sequence length="155" mass="18712">MEQLDVWEEENILDVMSNMMNNQRFADVKFLIGKDQKEFYANKIFLQNCSELWKTLFYEENWRQNVQRIKVVEIPSIEPEIFLQILGYVYLRRITLTKENSQKILVAAKELQIKGLVNLIKNKQIQLEKNENENEKEKEKDKNEIKKEIEMKKQN</sequence>